<dbReference type="AlphaFoldDB" id="A0A3G6JB95"/>
<dbReference type="InterPro" id="IPR002560">
    <property type="entry name" value="Transposase_DDE"/>
</dbReference>
<reference evidence="2 3" key="1">
    <citation type="submission" date="2018-11" db="EMBL/GenBank/DDBJ databases">
        <authorList>
            <person name="Kleinhagauer T."/>
            <person name="Glaeser S.P."/>
            <person name="Spergser J."/>
            <person name="Ruckert C."/>
            <person name="Kaempfer P."/>
            <person name="Busse H.-J."/>
        </authorList>
    </citation>
    <scope>NUCLEOTIDE SEQUENCE [LARGE SCALE GENOMIC DNA]</scope>
    <source>
        <strain evidence="2 3">200CH</strain>
    </source>
</reference>
<dbReference type="EMBL" id="CP033896">
    <property type="protein sequence ID" value="AZA14318.1"/>
    <property type="molecule type" value="Genomic_DNA"/>
</dbReference>
<evidence type="ECO:0000313" key="2">
    <source>
        <dbReference type="EMBL" id="AZA14318.1"/>
    </source>
</evidence>
<sequence>MDRATDRDRYNEPSRAVARLLKISWNTVNTIALDLCRKITIDNPAHMAGVRKIGVDEHVWKHTFKPGQPSKYVTVIVDLTPGDTGRPARLLDMVPGRSAEVLNQWLQARGEQLS</sequence>
<name>A0A3G6JB95_9CORY</name>
<protein>
    <submittedName>
        <fullName evidence="2">Transposase</fullName>
    </submittedName>
</protein>
<keyword evidence="3" id="KW-1185">Reference proteome</keyword>
<dbReference type="Proteomes" id="UP000269019">
    <property type="component" value="Chromosome"/>
</dbReference>
<feature type="domain" description="Transposase IS204/IS1001/IS1096/IS1165 DDE" evidence="1">
    <location>
        <begin position="53"/>
        <end position="111"/>
    </location>
</feature>
<dbReference type="Pfam" id="PF01610">
    <property type="entry name" value="DDE_Tnp_ISL3"/>
    <property type="match status" value="1"/>
</dbReference>
<dbReference type="KEGG" id="ccho:CCHOA_09675"/>
<dbReference type="RefSeq" id="WP_342769405.1">
    <property type="nucleotide sequence ID" value="NZ_JBHSQT010000010.1"/>
</dbReference>
<organism evidence="2 3">
    <name type="scientific">Corynebacterium choanae</name>
    <dbReference type="NCBI Taxonomy" id="1862358"/>
    <lineage>
        <taxon>Bacteria</taxon>
        <taxon>Bacillati</taxon>
        <taxon>Actinomycetota</taxon>
        <taxon>Actinomycetes</taxon>
        <taxon>Mycobacteriales</taxon>
        <taxon>Corynebacteriaceae</taxon>
        <taxon>Corynebacterium</taxon>
    </lineage>
</organism>
<evidence type="ECO:0000259" key="1">
    <source>
        <dbReference type="Pfam" id="PF01610"/>
    </source>
</evidence>
<gene>
    <name evidence="2" type="ORF">CCHOA_09675</name>
</gene>
<evidence type="ECO:0000313" key="3">
    <source>
        <dbReference type="Proteomes" id="UP000269019"/>
    </source>
</evidence>
<proteinExistence type="predicted"/>
<accession>A0A3G6JB95</accession>